<dbReference type="Proteomes" id="UP000345527">
    <property type="component" value="Unassembled WGS sequence"/>
</dbReference>
<protein>
    <submittedName>
        <fullName evidence="6">Glycosyl hydrolase family 88</fullName>
    </submittedName>
</protein>
<dbReference type="Gene3D" id="1.50.10.10">
    <property type="match status" value="1"/>
</dbReference>
<evidence type="ECO:0000313" key="8">
    <source>
        <dbReference type="Proteomes" id="UP000374630"/>
    </source>
</evidence>
<dbReference type="InterPro" id="IPR010905">
    <property type="entry name" value="Glyco_hydro_88"/>
</dbReference>
<organism evidence="6 7">
    <name type="scientific">Bifidobacterium vespertilionis</name>
    <dbReference type="NCBI Taxonomy" id="2562524"/>
    <lineage>
        <taxon>Bacteria</taxon>
        <taxon>Bacillati</taxon>
        <taxon>Actinomycetota</taxon>
        <taxon>Actinomycetes</taxon>
        <taxon>Bifidobacteriales</taxon>
        <taxon>Bifidobacteriaceae</taxon>
        <taxon>Bifidobacterium</taxon>
    </lineage>
</organism>
<dbReference type="GO" id="GO:0052757">
    <property type="term" value="F:chondroitin hydrolase activity"/>
    <property type="evidence" value="ECO:0007669"/>
    <property type="project" value="TreeGrafter"/>
</dbReference>
<dbReference type="Pfam" id="PF07470">
    <property type="entry name" value="Glyco_hydro_88"/>
    <property type="match status" value="1"/>
</dbReference>
<gene>
    <name evidence="6" type="ORF">EM848_07435</name>
    <name evidence="5" type="ORF">EMO90_09375</name>
</gene>
<dbReference type="SUPFAM" id="SSF48208">
    <property type="entry name" value="Six-hairpin glycosidases"/>
    <property type="match status" value="1"/>
</dbReference>
<comment type="similarity">
    <text evidence="2">Belongs to the glycosyl hydrolase 88 family.</text>
</comment>
<feature type="active site" description="Nucleophile" evidence="3">
    <location>
        <position position="106"/>
    </location>
</feature>
<keyword evidence="1 6" id="KW-0378">Hydrolase</keyword>
<evidence type="ECO:0000256" key="1">
    <source>
        <dbReference type="ARBA" id="ARBA00022801"/>
    </source>
</evidence>
<name>A0A5J5DTT1_9BIFI</name>
<dbReference type="AlphaFoldDB" id="A0A5J5DTT1"/>
<dbReference type="EMBL" id="RZNZ01000013">
    <property type="protein sequence ID" value="KAA8818863.1"/>
    <property type="molecule type" value="Genomic_DNA"/>
</dbReference>
<evidence type="ECO:0000256" key="4">
    <source>
        <dbReference type="PIRSR" id="PIRSR610905-2"/>
    </source>
</evidence>
<dbReference type="Proteomes" id="UP000374630">
    <property type="component" value="Unassembled WGS sequence"/>
</dbReference>
<evidence type="ECO:0000256" key="2">
    <source>
        <dbReference type="ARBA" id="ARBA00038358"/>
    </source>
</evidence>
<keyword evidence="8" id="KW-1185">Reference proteome</keyword>
<dbReference type="InterPro" id="IPR008928">
    <property type="entry name" value="6-hairpin_glycosidase_sf"/>
</dbReference>
<dbReference type="InterPro" id="IPR052369">
    <property type="entry name" value="UG_Glycosaminoglycan_Hydrolase"/>
</dbReference>
<dbReference type="EMBL" id="RZOA01000013">
    <property type="protein sequence ID" value="KAA8822997.1"/>
    <property type="molecule type" value="Genomic_DNA"/>
</dbReference>
<dbReference type="OrthoDB" id="428577at2"/>
<feature type="binding site" evidence="4">
    <location>
        <position position="240"/>
    </location>
    <ligand>
        <name>substrate</name>
    </ligand>
</feature>
<dbReference type="PANTHER" id="PTHR36845:SF1">
    <property type="entry name" value="HYDROLASE, PUTATIVE (AFU_ORTHOLOGUE AFUA_7G05090)-RELATED"/>
    <property type="match status" value="1"/>
</dbReference>
<dbReference type="PANTHER" id="PTHR36845">
    <property type="entry name" value="HYDROLASE, PUTATIVE (AFU_ORTHOLOGUE AFUA_7G05090)-RELATED"/>
    <property type="match status" value="1"/>
</dbReference>
<dbReference type="RefSeq" id="WP_150354305.1">
    <property type="nucleotide sequence ID" value="NZ_RZNZ01000013.1"/>
</dbReference>
<evidence type="ECO:0000313" key="6">
    <source>
        <dbReference type="EMBL" id="KAA8822997.1"/>
    </source>
</evidence>
<evidence type="ECO:0000313" key="7">
    <source>
        <dbReference type="Proteomes" id="UP000345527"/>
    </source>
</evidence>
<dbReference type="GO" id="GO:0000272">
    <property type="term" value="P:polysaccharide catabolic process"/>
    <property type="evidence" value="ECO:0007669"/>
    <property type="project" value="TreeGrafter"/>
</dbReference>
<evidence type="ECO:0000313" key="5">
    <source>
        <dbReference type="EMBL" id="KAA8818863.1"/>
    </source>
</evidence>
<comment type="caution">
    <text evidence="6">The sequence shown here is derived from an EMBL/GenBank/DDBJ whole genome shotgun (WGS) entry which is preliminary data.</text>
</comment>
<feature type="active site" description="Proton donor" evidence="3">
    <location>
        <position position="164"/>
    </location>
</feature>
<accession>A0A5J5DTT1</accession>
<proteinExistence type="inferred from homology"/>
<feature type="binding site" evidence="4">
    <location>
        <position position="164"/>
    </location>
    <ligand>
        <name>substrate</name>
    </ligand>
</feature>
<reference evidence="7 8" key="1">
    <citation type="journal article" date="2019" name="Syst. Appl. Microbiol.">
        <title>Characterization of Bifidobacterium species in feaces of the Egyptian fruit bat: Description of B. vespertilionis sp. nov. and B. rousetti sp. nov.</title>
        <authorList>
            <person name="Modesto M."/>
            <person name="Satti M."/>
            <person name="Watanabe K."/>
            <person name="Puglisi E."/>
            <person name="Morelli L."/>
            <person name="Huang C.-H."/>
            <person name="Liou J.-S."/>
            <person name="Miyashita M."/>
            <person name="Tamura T."/>
            <person name="Saito S."/>
            <person name="Mori K."/>
            <person name="Huang L."/>
            <person name="Sciavilla P."/>
            <person name="Sandri C."/>
            <person name="Spiezio C."/>
            <person name="Vitali F."/>
            <person name="Cavalieri D."/>
            <person name="Perpetuini G."/>
            <person name="Tofalo R."/>
            <person name="Bonetti A."/>
            <person name="Arita M."/>
            <person name="Mattarelli P."/>
        </authorList>
    </citation>
    <scope>NUCLEOTIDE SEQUENCE [LARGE SCALE GENOMIC DNA]</scope>
    <source>
        <strain evidence="5 8">RST16</strain>
        <strain evidence="6 7">RST8</strain>
    </source>
</reference>
<feature type="binding site" evidence="4">
    <location>
        <position position="236"/>
    </location>
    <ligand>
        <name>substrate</name>
    </ligand>
</feature>
<dbReference type="InterPro" id="IPR012341">
    <property type="entry name" value="6hp_glycosidase-like_sf"/>
</dbReference>
<sequence length="384" mass="43100">MTFSVSKALAPADREWAESLLPKLAAKFAAERDRVGSHIPYIAEDGVYKDLKDVSDPAWWTNGFWPGILWQMFKATGDEAYVKPAREVEQTLMDVIDTDFMGLHHDVGFMWLLSAVADYRLTGDEKAKNRGLAAATLLAGRFNPEARFIRAWNLPDSEGWAIIDSMLNIQILFWASEVTGDPRFADIARMHADTLSHTAVRPDGSCNHIVDLDTTTGELRHTPGGQGYESGSSWTRGQSWAIYGYALAAHHSGKQGYLDVAKKVAHYFVANVALTDDKSLVDFRAPAEPVYWDALADVITACGLLEIAEQVPELERPLYLKWAVRLLRAVESNWCDWDPSRDGLVQMCTGCYANSHDREVPMMYADYYFVEAVLRLQDKAARLW</sequence>
<feature type="binding site" evidence="4">
    <location>
        <position position="106"/>
    </location>
    <ligand>
        <name>substrate</name>
    </ligand>
</feature>
<evidence type="ECO:0000256" key="3">
    <source>
        <dbReference type="PIRSR" id="PIRSR610905-1"/>
    </source>
</evidence>